<protein>
    <submittedName>
        <fullName evidence="1">Uncharacterized protein</fullName>
    </submittedName>
</protein>
<name>A0A8R1EBH8_CAEJA</name>
<dbReference type="Proteomes" id="UP000005237">
    <property type="component" value="Unassembled WGS sequence"/>
</dbReference>
<sequence>ITLLRVRLTDEPTRALVTTNTDKIKEIVELEKKKKKRLSSGALKRLQNGRLADVVFCHQDGDSGAVKKKITMHQLATIIFGGDA</sequence>
<evidence type="ECO:0000313" key="1">
    <source>
        <dbReference type="EnsemblMetazoa" id="CJA31632.1"/>
    </source>
</evidence>
<reference evidence="1" key="2">
    <citation type="submission" date="2022-06" db="UniProtKB">
        <authorList>
            <consortium name="EnsemblMetazoa"/>
        </authorList>
    </citation>
    <scope>IDENTIFICATION</scope>
    <source>
        <strain evidence="1">DF5081</strain>
    </source>
</reference>
<evidence type="ECO:0000313" key="2">
    <source>
        <dbReference type="Proteomes" id="UP000005237"/>
    </source>
</evidence>
<organism evidence="1 2">
    <name type="scientific">Caenorhabditis japonica</name>
    <dbReference type="NCBI Taxonomy" id="281687"/>
    <lineage>
        <taxon>Eukaryota</taxon>
        <taxon>Metazoa</taxon>
        <taxon>Ecdysozoa</taxon>
        <taxon>Nematoda</taxon>
        <taxon>Chromadorea</taxon>
        <taxon>Rhabditida</taxon>
        <taxon>Rhabditina</taxon>
        <taxon>Rhabditomorpha</taxon>
        <taxon>Rhabditoidea</taxon>
        <taxon>Rhabditidae</taxon>
        <taxon>Peloderinae</taxon>
        <taxon>Caenorhabditis</taxon>
    </lineage>
</organism>
<keyword evidence="2" id="KW-1185">Reference proteome</keyword>
<proteinExistence type="predicted"/>
<accession>A0A8R1EBH8</accession>
<reference evidence="2" key="1">
    <citation type="submission" date="2010-08" db="EMBL/GenBank/DDBJ databases">
        <authorList>
            <consortium name="Caenorhabditis japonica Sequencing Consortium"/>
            <person name="Wilson R.K."/>
        </authorList>
    </citation>
    <scope>NUCLEOTIDE SEQUENCE [LARGE SCALE GENOMIC DNA]</scope>
    <source>
        <strain evidence="2">DF5081</strain>
    </source>
</reference>
<dbReference type="AlphaFoldDB" id="A0A8R1EBH8"/>
<dbReference type="EnsemblMetazoa" id="CJA31632.1">
    <property type="protein sequence ID" value="CJA31632.1"/>
    <property type="gene ID" value="WBGene00207479"/>
</dbReference>